<keyword evidence="2" id="KW-1133">Transmembrane helix</keyword>
<keyword evidence="2" id="KW-0812">Transmembrane</keyword>
<evidence type="ECO:0000256" key="1">
    <source>
        <dbReference type="SAM" id="MobiDB-lite"/>
    </source>
</evidence>
<organism evidence="3 4">
    <name type="scientific">Enhygromyxa salina</name>
    <dbReference type="NCBI Taxonomy" id="215803"/>
    <lineage>
        <taxon>Bacteria</taxon>
        <taxon>Pseudomonadati</taxon>
        <taxon>Myxococcota</taxon>
        <taxon>Polyangia</taxon>
        <taxon>Nannocystales</taxon>
        <taxon>Nannocystaceae</taxon>
        <taxon>Enhygromyxa</taxon>
    </lineage>
</organism>
<name>A0A0C2D0C1_9BACT</name>
<dbReference type="AlphaFoldDB" id="A0A0C2D0C1"/>
<sequence>MALRGFDSPGEATGPFRQPEATLRPLYGLERDPGSLIIFTLHLLAGCGGIVALSTLMWFAVAIVEGAPFAASSVAALAGLFAAVLAAPMWLGHRSLHGMLGAVLALFLFALWPPAVPLLLVIVVIQHDLIRRRVVADEREQARREAHERQRAATTSGAVAPRPVPNAPR</sequence>
<accession>A0A0C2D0C1</accession>
<feature type="compositionally biased region" description="Basic and acidic residues" evidence="1">
    <location>
        <begin position="141"/>
        <end position="151"/>
    </location>
</feature>
<dbReference type="Proteomes" id="UP000031599">
    <property type="component" value="Unassembled WGS sequence"/>
</dbReference>
<evidence type="ECO:0000256" key="2">
    <source>
        <dbReference type="SAM" id="Phobius"/>
    </source>
</evidence>
<feature type="transmembrane region" description="Helical" evidence="2">
    <location>
        <begin position="36"/>
        <end position="62"/>
    </location>
</feature>
<dbReference type="EMBL" id="JMCC02000091">
    <property type="protein sequence ID" value="KIG13597.1"/>
    <property type="molecule type" value="Genomic_DNA"/>
</dbReference>
<feature type="region of interest" description="Disordered" evidence="1">
    <location>
        <begin position="141"/>
        <end position="169"/>
    </location>
</feature>
<keyword evidence="2" id="KW-0472">Membrane</keyword>
<evidence type="ECO:0000313" key="3">
    <source>
        <dbReference type="EMBL" id="KIG13597.1"/>
    </source>
</evidence>
<gene>
    <name evidence="3" type="ORF">DB30_07928</name>
</gene>
<feature type="transmembrane region" description="Helical" evidence="2">
    <location>
        <begin position="103"/>
        <end position="125"/>
    </location>
</feature>
<comment type="caution">
    <text evidence="3">The sequence shown here is derived from an EMBL/GenBank/DDBJ whole genome shotgun (WGS) entry which is preliminary data.</text>
</comment>
<protein>
    <submittedName>
        <fullName evidence="3">Uncharacterized protein</fullName>
    </submittedName>
</protein>
<evidence type="ECO:0000313" key="4">
    <source>
        <dbReference type="Proteomes" id="UP000031599"/>
    </source>
</evidence>
<reference evidence="3 4" key="1">
    <citation type="submission" date="2014-12" db="EMBL/GenBank/DDBJ databases">
        <title>Genome assembly of Enhygromyxa salina DSM 15201.</title>
        <authorList>
            <person name="Sharma G."/>
            <person name="Subramanian S."/>
        </authorList>
    </citation>
    <scope>NUCLEOTIDE SEQUENCE [LARGE SCALE GENOMIC DNA]</scope>
    <source>
        <strain evidence="3 4">DSM 15201</strain>
    </source>
</reference>
<feature type="transmembrane region" description="Helical" evidence="2">
    <location>
        <begin position="69"/>
        <end position="91"/>
    </location>
</feature>
<proteinExistence type="predicted"/>